<keyword evidence="1" id="KW-0472">Membrane</keyword>
<reference evidence="2" key="1">
    <citation type="journal article" date="2015" name="Nature">
        <title>Complex archaea that bridge the gap between prokaryotes and eukaryotes.</title>
        <authorList>
            <person name="Spang A."/>
            <person name="Saw J.H."/>
            <person name="Jorgensen S.L."/>
            <person name="Zaremba-Niedzwiedzka K."/>
            <person name="Martijn J."/>
            <person name="Lind A.E."/>
            <person name="van Eijk R."/>
            <person name="Schleper C."/>
            <person name="Guy L."/>
            <person name="Ettema T.J."/>
        </authorList>
    </citation>
    <scope>NUCLEOTIDE SEQUENCE</scope>
</reference>
<proteinExistence type="predicted"/>
<evidence type="ECO:0000256" key="1">
    <source>
        <dbReference type="SAM" id="Phobius"/>
    </source>
</evidence>
<name>A0A0F9E9A6_9ZZZZ</name>
<organism evidence="2">
    <name type="scientific">marine sediment metagenome</name>
    <dbReference type="NCBI Taxonomy" id="412755"/>
    <lineage>
        <taxon>unclassified sequences</taxon>
        <taxon>metagenomes</taxon>
        <taxon>ecological metagenomes</taxon>
    </lineage>
</organism>
<comment type="caution">
    <text evidence="2">The sequence shown here is derived from an EMBL/GenBank/DDBJ whole genome shotgun (WGS) entry which is preliminary data.</text>
</comment>
<dbReference type="AlphaFoldDB" id="A0A0F9E9A6"/>
<dbReference type="EMBL" id="LAZR01038021">
    <property type="protein sequence ID" value="KKL20643.1"/>
    <property type="molecule type" value="Genomic_DNA"/>
</dbReference>
<feature type="transmembrane region" description="Helical" evidence="1">
    <location>
        <begin position="48"/>
        <end position="67"/>
    </location>
</feature>
<protein>
    <submittedName>
        <fullName evidence="2">Uncharacterized protein</fullName>
    </submittedName>
</protein>
<gene>
    <name evidence="2" type="ORF">LCGC14_2453410</name>
</gene>
<accession>A0A0F9E9A6</accession>
<keyword evidence="1" id="KW-1133">Transmembrane helix</keyword>
<keyword evidence="1" id="KW-0812">Transmembrane</keyword>
<evidence type="ECO:0000313" key="2">
    <source>
        <dbReference type="EMBL" id="KKL20643.1"/>
    </source>
</evidence>
<sequence length="84" mass="9745">MRNSLVVLILVFGWSILTVSPVSAEWKAYNLDTSPVDEYKWDRTEKILFGTFVTVLVIDLIQTQYIFKHDEYRELNPIINAIGP</sequence>